<evidence type="ECO:0000256" key="1">
    <source>
        <dbReference type="ARBA" id="ARBA00004651"/>
    </source>
</evidence>
<dbReference type="GO" id="GO:0005886">
    <property type="term" value="C:plasma membrane"/>
    <property type="evidence" value="ECO:0007669"/>
    <property type="project" value="UniProtKB-SubCell"/>
</dbReference>
<dbReference type="Pfam" id="PF03023">
    <property type="entry name" value="MurJ"/>
    <property type="match status" value="1"/>
</dbReference>
<keyword evidence="2" id="KW-1003">Cell membrane</keyword>
<evidence type="ECO:0000256" key="8">
    <source>
        <dbReference type="ARBA" id="ARBA00060041"/>
    </source>
</evidence>
<reference evidence="11" key="1">
    <citation type="submission" date="2023-03" db="EMBL/GenBank/DDBJ databases">
        <title>Edaphobacter sp.</title>
        <authorList>
            <person name="Huber K.J."/>
            <person name="Papendorf J."/>
            <person name="Pilke C."/>
            <person name="Bunk B."/>
            <person name="Sproeer C."/>
            <person name="Pester M."/>
        </authorList>
    </citation>
    <scope>NUCLEOTIDE SEQUENCE</scope>
    <source>
        <strain evidence="11">DSM 110680</strain>
    </source>
</reference>
<feature type="transmembrane region" description="Helical" evidence="10">
    <location>
        <begin position="99"/>
        <end position="121"/>
    </location>
</feature>
<feature type="transmembrane region" description="Helical" evidence="10">
    <location>
        <begin position="238"/>
        <end position="257"/>
    </location>
</feature>
<dbReference type="GO" id="GO:0009252">
    <property type="term" value="P:peptidoglycan biosynthetic process"/>
    <property type="evidence" value="ECO:0007669"/>
    <property type="project" value="UniProtKB-KW"/>
</dbReference>
<dbReference type="GO" id="GO:0015648">
    <property type="term" value="F:lipid-linked peptidoglycan transporter activity"/>
    <property type="evidence" value="ECO:0007669"/>
    <property type="project" value="TreeGrafter"/>
</dbReference>
<proteinExistence type="inferred from homology"/>
<keyword evidence="4" id="KW-0133">Cell shape</keyword>
<evidence type="ECO:0000256" key="5">
    <source>
        <dbReference type="ARBA" id="ARBA00022984"/>
    </source>
</evidence>
<dbReference type="PANTHER" id="PTHR47019">
    <property type="entry name" value="LIPID II FLIPPASE MURJ"/>
    <property type="match status" value="1"/>
</dbReference>
<feature type="transmembrane region" description="Helical" evidence="10">
    <location>
        <begin position="416"/>
        <end position="439"/>
    </location>
</feature>
<evidence type="ECO:0000256" key="3">
    <source>
        <dbReference type="ARBA" id="ARBA00022692"/>
    </source>
</evidence>
<feature type="transmembrane region" description="Helical" evidence="10">
    <location>
        <begin position="141"/>
        <end position="161"/>
    </location>
</feature>
<evidence type="ECO:0000256" key="4">
    <source>
        <dbReference type="ARBA" id="ARBA00022960"/>
    </source>
</evidence>
<evidence type="ECO:0000256" key="2">
    <source>
        <dbReference type="ARBA" id="ARBA00022475"/>
    </source>
</evidence>
<keyword evidence="3 10" id="KW-0812">Transmembrane</keyword>
<dbReference type="EMBL" id="CP121196">
    <property type="protein sequence ID" value="XBH16197.1"/>
    <property type="molecule type" value="Genomic_DNA"/>
</dbReference>
<dbReference type="InterPro" id="IPR004268">
    <property type="entry name" value="MurJ"/>
</dbReference>
<keyword evidence="5" id="KW-0573">Peptidoglycan synthesis</keyword>
<feature type="transmembrane region" description="Helical" evidence="10">
    <location>
        <begin position="168"/>
        <end position="189"/>
    </location>
</feature>
<dbReference type="GO" id="GO:0034204">
    <property type="term" value="P:lipid translocation"/>
    <property type="evidence" value="ECO:0007669"/>
    <property type="project" value="TreeGrafter"/>
</dbReference>
<evidence type="ECO:0000256" key="6">
    <source>
        <dbReference type="ARBA" id="ARBA00022989"/>
    </source>
</evidence>
<feature type="transmembrane region" description="Helical" evidence="10">
    <location>
        <begin position="318"/>
        <end position="342"/>
    </location>
</feature>
<organism evidence="11">
    <name type="scientific">Telmatobacter sp. DSM 110680</name>
    <dbReference type="NCBI Taxonomy" id="3036704"/>
    <lineage>
        <taxon>Bacteria</taxon>
        <taxon>Pseudomonadati</taxon>
        <taxon>Acidobacteriota</taxon>
        <taxon>Terriglobia</taxon>
        <taxon>Terriglobales</taxon>
        <taxon>Acidobacteriaceae</taxon>
        <taxon>Telmatobacter</taxon>
    </lineage>
</organism>
<dbReference type="PRINTS" id="PR01806">
    <property type="entry name" value="VIRFACTRMVIN"/>
</dbReference>
<protein>
    <submittedName>
        <fullName evidence="11">Lipid II flippase MurJ</fullName>
    </submittedName>
</protein>
<comment type="function">
    <text evidence="8">Involved in peptidoglycan biosynthesis. Transports lipid-linked peptidoglycan precursors from the inner to the outer leaflet of the cytoplasmic membrane.</text>
</comment>
<dbReference type="InterPro" id="IPR051050">
    <property type="entry name" value="Lipid_II_flippase_MurJ/MviN"/>
</dbReference>
<accession>A0AAU7DFT3</accession>
<dbReference type="PANTHER" id="PTHR47019:SF1">
    <property type="entry name" value="LIPID II FLIPPASE MURJ"/>
    <property type="match status" value="1"/>
</dbReference>
<comment type="similarity">
    <text evidence="9">Belongs to the MurJ/MviN family.</text>
</comment>
<evidence type="ECO:0000313" key="11">
    <source>
        <dbReference type="EMBL" id="XBH16197.1"/>
    </source>
</evidence>
<evidence type="ECO:0000256" key="9">
    <source>
        <dbReference type="ARBA" id="ARBA00061532"/>
    </source>
</evidence>
<feature type="transmembrane region" description="Helical" evidence="10">
    <location>
        <begin position="277"/>
        <end position="297"/>
    </location>
</feature>
<comment type="subcellular location">
    <subcellularLocation>
        <location evidence="1">Cell membrane</location>
        <topology evidence="1">Multi-pass membrane protein</topology>
    </subcellularLocation>
</comment>
<feature type="transmembrane region" description="Helical" evidence="10">
    <location>
        <begin position="391"/>
        <end position="410"/>
    </location>
</feature>
<dbReference type="AlphaFoldDB" id="A0AAU7DFT3"/>
<feature type="transmembrane region" description="Helical" evidence="10">
    <location>
        <begin position="195"/>
        <end position="217"/>
    </location>
</feature>
<gene>
    <name evidence="11" type="ORF">P8935_16665</name>
</gene>
<keyword evidence="7 10" id="KW-0472">Membrane</keyword>
<sequence>MTSSAAPVRKGSWDHRILDAATAVTAAALVVKLAATAKEFTVAEAFGRSDALESFLAAALIPGLLINLISESMNQALVPSLMRVKEREGRESAQQLFSASMLCNIVILVASSLVMAISARYFIPLIASHFSTPKLNLAVRLFYGLLPAIVFSGIASNFAVVLNTEGRFAMPALAPIATPLAIMVAIPLFSGEAGVWAIVYATVIGSFISVVWMGSMLKANGYRAVPRWYGMTKSAREVAAQYGVVLLSGLVASGGLLVDQSMAAMLPAGSVSALVYAGRFVGVALTLLGGAASSAAAPLFSEMVVRNDWSGCRRSLRIWATASAVVTSLVAGALILAAHLLVRLTLQHGAFGAQDTSAVSRVLIMYALQIPFFVSSRVFYRFLLAMRRADLVFYCGLLNLVLDVALNLLLMRSMGVAGIALATSLWTVSTFVFLCYWSWKVLPCDGEALPNLRG</sequence>
<keyword evidence="6 10" id="KW-1133">Transmembrane helix</keyword>
<dbReference type="GO" id="GO:0008360">
    <property type="term" value="P:regulation of cell shape"/>
    <property type="evidence" value="ECO:0007669"/>
    <property type="project" value="UniProtKB-KW"/>
</dbReference>
<dbReference type="RefSeq" id="WP_348261424.1">
    <property type="nucleotide sequence ID" value="NZ_CP121196.1"/>
</dbReference>
<evidence type="ECO:0000256" key="10">
    <source>
        <dbReference type="SAM" id="Phobius"/>
    </source>
</evidence>
<evidence type="ECO:0000256" key="7">
    <source>
        <dbReference type="ARBA" id="ARBA00023136"/>
    </source>
</evidence>
<name>A0AAU7DFT3_9BACT</name>
<feature type="transmembrane region" description="Helical" evidence="10">
    <location>
        <begin position="362"/>
        <end position="379"/>
    </location>
</feature>